<sequence length="183" mass="20857">MSDAKDVSAGCGSYMEFISVVTRSQSKKGETECPPNGSNPIIPKREMPSEDWCFSKASLIDAQRKDTIIRRLCEWKEKSSRPAWSEVTQWECGVCHDFHFVRRSDVRRHLIEQHSGFGWKCKGCKKIFGRRGVRNQNCIFVDGNQVVMVNRLTGITGPEAEHQMQEFLAGVDQKVVPNLLPRK</sequence>
<proteinExistence type="predicted"/>
<reference evidence="1" key="3">
    <citation type="submission" date="2023-05" db="EMBL/GenBank/DDBJ databases">
        <authorList>
            <person name="Smith C.H."/>
        </authorList>
    </citation>
    <scope>NUCLEOTIDE SEQUENCE</scope>
    <source>
        <strain evidence="1">CHS0354</strain>
        <tissue evidence="1">Mantle</tissue>
    </source>
</reference>
<dbReference type="EMBL" id="JAEAOA010001877">
    <property type="protein sequence ID" value="KAK3593307.1"/>
    <property type="molecule type" value="Genomic_DNA"/>
</dbReference>
<evidence type="ECO:0000313" key="1">
    <source>
        <dbReference type="EMBL" id="KAK3593307.1"/>
    </source>
</evidence>
<name>A0AAE0SK20_9BIVA</name>
<keyword evidence="2" id="KW-1185">Reference proteome</keyword>
<gene>
    <name evidence="1" type="ORF">CHS0354_031367</name>
</gene>
<evidence type="ECO:0000313" key="2">
    <source>
        <dbReference type="Proteomes" id="UP001195483"/>
    </source>
</evidence>
<protein>
    <submittedName>
        <fullName evidence="1">Uncharacterized protein</fullName>
    </submittedName>
</protein>
<accession>A0AAE0SK20</accession>
<reference evidence="1" key="1">
    <citation type="journal article" date="2021" name="Genome Biol. Evol.">
        <title>A High-Quality Reference Genome for a Parasitic Bivalve with Doubly Uniparental Inheritance (Bivalvia: Unionida).</title>
        <authorList>
            <person name="Smith C.H."/>
        </authorList>
    </citation>
    <scope>NUCLEOTIDE SEQUENCE</scope>
    <source>
        <strain evidence="1">CHS0354</strain>
    </source>
</reference>
<organism evidence="1 2">
    <name type="scientific">Potamilus streckersoni</name>
    <dbReference type="NCBI Taxonomy" id="2493646"/>
    <lineage>
        <taxon>Eukaryota</taxon>
        <taxon>Metazoa</taxon>
        <taxon>Spiralia</taxon>
        <taxon>Lophotrochozoa</taxon>
        <taxon>Mollusca</taxon>
        <taxon>Bivalvia</taxon>
        <taxon>Autobranchia</taxon>
        <taxon>Heteroconchia</taxon>
        <taxon>Palaeoheterodonta</taxon>
        <taxon>Unionida</taxon>
        <taxon>Unionoidea</taxon>
        <taxon>Unionidae</taxon>
        <taxon>Ambleminae</taxon>
        <taxon>Lampsilini</taxon>
        <taxon>Potamilus</taxon>
    </lineage>
</organism>
<dbReference type="Proteomes" id="UP001195483">
    <property type="component" value="Unassembled WGS sequence"/>
</dbReference>
<dbReference type="AlphaFoldDB" id="A0AAE0SK20"/>
<reference evidence="1" key="2">
    <citation type="journal article" date="2021" name="Genome Biol. Evol.">
        <title>Developing a high-quality reference genome for a parasitic bivalve with doubly uniparental inheritance (Bivalvia: Unionida).</title>
        <authorList>
            <person name="Smith C.H."/>
        </authorList>
    </citation>
    <scope>NUCLEOTIDE SEQUENCE</scope>
    <source>
        <strain evidence="1">CHS0354</strain>
        <tissue evidence="1">Mantle</tissue>
    </source>
</reference>
<comment type="caution">
    <text evidence="1">The sequence shown here is derived from an EMBL/GenBank/DDBJ whole genome shotgun (WGS) entry which is preliminary data.</text>
</comment>